<feature type="transmembrane region" description="Helical" evidence="8">
    <location>
        <begin position="257"/>
        <end position="274"/>
    </location>
</feature>
<evidence type="ECO:0000259" key="10">
    <source>
        <dbReference type="Pfam" id="PF00909"/>
    </source>
</evidence>
<dbReference type="NCBIfam" id="TIGR00836">
    <property type="entry name" value="amt"/>
    <property type="match status" value="1"/>
</dbReference>
<evidence type="ECO:0000313" key="11">
    <source>
        <dbReference type="EMBL" id="GLI71066.1"/>
    </source>
</evidence>
<comment type="similarity">
    <text evidence="2 8">Belongs to the ammonia transporter channel (TC 1.A.11.2) family.</text>
</comment>
<dbReference type="Gene3D" id="1.10.3430.10">
    <property type="entry name" value="Ammonium transporter AmtB like domains"/>
    <property type="match status" value="1"/>
</dbReference>
<accession>A0ABQ5SN54</accession>
<dbReference type="SUPFAM" id="SSF111352">
    <property type="entry name" value="Ammonium transporter"/>
    <property type="match status" value="1"/>
</dbReference>
<evidence type="ECO:0000313" key="12">
    <source>
        <dbReference type="Proteomes" id="UP001165090"/>
    </source>
</evidence>
<keyword evidence="6 8" id="KW-0472">Membrane</keyword>
<proteinExistence type="inferred from homology"/>
<dbReference type="InterPro" id="IPR018047">
    <property type="entry name" value="Ammonium_transpt_CS"/>
</dbReference>
<feature type="transmembrane region" description="Helical" evidence="8">
    <location>
        <begin position="322"/>
        <end position="340"/>
    </location>
</feature>
<feature type="transmembrane region" description="Helical" evidence="8">
    <location>
        <begin position="81"/>
        <end position="100"/>
    </location>
</feature>
<keyword evidence="4 8" id="KW-0812">Transmembrane</keyword>
<evidence type="ECO:0000256" key="2">
    <source>
        <dbReference type="ARBA" id="ARBA00005887"/>
    </source>
</evidence>
<keyword evidence="3 8" id="KW-0813">Transport</keyword>
<feature type="transmembrane region" description="Helical" evidence="8">
    <location>
        <begin position="430"/>
        <end position="455"/>
    </location>
</feature>
<keyword evidence="7 8" id="KW-0924">Ammonia transport</keyword>
<dbReference type="InterPro" id="IPR029020">
    <property type="entry name" value="Ammonium/urea_transptr"/>
</dbReference>
<keyword evidence="12" id="KW-1185">Reference proteome</keyword>
<dbReference type="PROSITE" id="PS01219">
    <property type="entry name" value="AMMONIUM_TRANSP"/>
    <property type="match status" value="1"/>
</dbReference>
<evidence type="ECO:0000256" key="5">
    <source>
        <dbReference type="ARBA" id="ARBA00022989"/>
    </source>
</evidence>
<comment type="subcellular location">
    <subcellularLocation>
        <location evidence="8">Cell membrane</location>
        <topology evidence="8">Multi-pass membrane protein</topology>
    </subcellularLocation>
    <subcellularLocation>
        <location evidence="1">Membrane</location>
        <topology evidence="1">Multi-pass membrane protein</topology>
    </subcellularLocation>
</comment>
<evidence type="ECO:0000256" key="7">
    <source>
        <dbReference type="ARBA" id="ARBA00023177"/>
    </source>
</evidence>
<comment type="caution">
    <text evidence="11">The sequence shown here is derived from an EMBL/GenBank/DDBJ whole genome shotgun (WGS) entry which is preliminary data.</text>
</comment>
<feature type="transmembrane region" description="Helical" evidence="8">
    <location>
        <begin position="46"/>
        <end position="69"/>
    </location>
</feature>
<feature type="transmembrane region" description="Helical" evidence="8">
    <location>
        <begin position="346"/>
        <end position="367"/>
    </location>
</feature>
<evidence type="ECO:0000256" key="1">
    <source>
        <dbReference type="ARBA" id="ARBA00004141"/>
    </source>
</evidence>
<feature type="transmembrane region" description="Helical" evidence="8">
    <location>
        <begin position="294"/>
        <end position="315"/>
    </location>
</feature>
<keyword evidence="5 8" id="KW-1133">Transmembrane helix</keyword>
<evidence type="ECO:0000256" key="9">
    <source>
        <dbReference type="SAM" id="MobiDB-lite"/>
    </source>
</evidence>
<dbReference type="Proteomes" id="UP001165090">
    <property type="component" value="Unassembled WGS sequence"/>
</dbReference>
<dbReference type="PANTHER" id="PTHR11730">
    <property type="entry name" value="AMMONIUM TRANSPORTER"/>
    <property type="match status" value="1"/>
</dbReference>
<dbReference type="PANTHER" id="PTHR11730:SF6">
    <property type="entry name" value="AMMONIUM TRANSPORTER"/>
    <property type="match status" value="1"/>
</dbReference>
<dbReference type="InterPro" id="IPR001905">
    <property type="entry name" value="Ammonium_transpt"/>
</dbReference>
<protein>
    <recommendedName>
        <fullName evidence="8">Ammonium transporter</fullName>
    </recommendedName>
</protein>
<feature type="transmembrane region" description="Helical" evidence="8">
    <location>
        <begin position="169"/>
        <end position="190"/>
    </location>
</feature>
<reference evidence="11 12" key="1">
    <citation type="journal article" date="2023" name="IScience">
        <title>Expanded male sex-determining region conserved during the evolution of homothallism in the green alga Volvox.</title>
        <authorList>
            <person name="Yamamoto K."/>
            <person name="Matsuzaki R."/>
            <person name="Mahakham W."/>
            <person name="Heman W."/>
            <person name="Sekimoto H."/>
            <person name="Kawachi M."/>
            <person name="Minakuchi Y."/>
            <person name="Toyoda A."/>
            <person name="Nozaki H."/>
        </authorList>
    </citation>
    <scope>NUCLEOTIDE SEQUENCE [LARGE SCALE GENOMIC DNA]</scope>
    <source>
        <strain evidence="11 12">NIES-4468</strain>
    </source>
</reference>
<feature type="region of interest" description="Disordered" evidence="9">
    <location>
        <begin position="489"/>
        <end position="517"/>
    </location>
</feature>
<evidence type="ECO:0000256" key="6">
    <source>
        <dbReference type="ARBA" id="ARBA00023136"/>
    </source>
</evidence>
<feature type="compositionally biased region" description="Low complexity" evidence="9">
    <location>
        <begin position="495"/>
        <end position="511"/>
    </location>
</feature>
<name>A0ABQ5SN54_9CHLO</name>
<feature type="domain" description="Ammonium transporter AmtB-like" evidence="10">
    <location>
        <begin position="47"/>
        <end position="482"/>
    </location>
</feature>
<sequence length="517" mass="54346">MTSSDCVSAIAAAFGDSDPSRAQALCSQFATQSRLQDAVIGLNTLYLVSCGALVFVMHAGFAMLCAGAIRSKNTMNILLQTVMDAAVSAIAFYLFGYGFAYGVGHHPNGFIGDALYGMSRWSSHNYDPTTGMGSETGLGWQSWFFQWAFAATATTIPAGAVAERLNFNAYLIYSAFISAFVYPVVVHWVWSSEGWLGYVRRQPYDRLFGSGMIDFAGSGVVHMTGGVAGLAGCVLLGPRMGRFDNTGRAVEMPGHSATLVVLGTVLLWFGWYGFNPGSQLLINSLLSAAVVGRAAVTTTLSGAAGCLTCLGVAFTRHRAWDLVACCNGALVGFVAITAGAHVLEPWAALVAGLTGALVFEAVCAVLLRLRVDDPLSAAPMHAFGGAWGVLLVGLLAKRDYICESYGKDCTIPGSGVVPHGLFYGGGGRLLASQVIGVVTIFAWVYGLLTLLFAVLKAVNLLRISSEEEQAGLDVSKHGGSAYYYDHGLGKPEKAPTTTNSETTNPSPSGTTQHAAFG</sequence>
<feature type="transmembrane region" description="Helical" evidence="8">
    <location>
        <begin position="210"/>
        <end position="236"/>
    </location>
</feature>
<evidence type="ECO:0000256" key="8">
    <source>
        <dbReference type="RuleBase" id="RU362002"/>
    </source>
</evidence>
<dbReference type="EMBL" id="BSDZ01000101">
    <property type="protein sequence ID" value="GLI71066.1"/>
    <property type="molecule type" value="Genomic_DNA"/>
</dbReference>
<feature type="transmembrane region" description="Helical" evidence="8">
    <location>
        <begin position="379"/>
        <end position="396"/>
    </location>
</feature>
<evidence type="ECO:0000256" key="4">
    <source>
        <dbReference type="ARBA" id="ARBA00022692"/>
    </source>
</evidence>
<feature type="transmembrane region" description="Helical" evidence="8">
    <location>
        <begin position="144"/>
        <end position="162"/>
    </location>
</feature>
<gene>
    <name evidence="11" type="ORF">VaNZ11_015983</name>
</gene>
<organism evidence="11 12">
    <name type="scientific">Volvox africanus</name>
    <dbReference type="NCBI Taxonomy" id="51714"/>
    <lineage>
        <taxon>Eukaryota</taxon>
        <taxon>Viridiplantae</taxon>
        <taxon>Chlorophyta</taxon>
        <taxon>core chlorophytes</taxon>
        <taxon>Chlorophyceae</taxon>
        <taxon>CS clade</taxon>
        <taxon>Chlamydomonadales</taxon>
        <taxon>Volvocaceae</taxon>
        <taxon>Volvox</taxon>
    </lineage>
</organism>
<dbReference type="InterPro" id="IPR024041">
    <property type="entry name" value="NH4_transpt_AmtB-like_dom"/>
</dbReference>
<evidence type="ECO:0000256" key="3">
    <source>
        <dbReference type="ARBA" id="ARBA00022448"/>
    </source>
</evidence>
<dbReference type="Pfam" id="PF00909">
    <property type="entry name" value="Ammonium_transp"/>
    <property type="match status" value="1"/>
</dbReference>